<evidence type="ECO:0000256" key="1">
    <source>
        <dbReference type="SAM" id="Phobius"/>
    </source>
</evidence>
<keyword evidence="1" id="KW-0472">Membrane</keyword>
<proteinExistence type="predicted"/>
<dbReference type="EMBL" id="BART01005871">
    <property type="protein sequence ID" value="GAG54686.1"/>
    <property type="molecule type" value="Genomic_DNA"/>
</dbReference>
<organism evidence="2">
    <name type="scientific">marine sediment metagenome</name>
    <dbReference type="NCBI Taxonomy" id="412755"/>
    <lineage>
        <taxon>unclassified sequences</taxon>
        <taxon>metagenomes</taxon>
        <taxon>ecological metagenomes</taxon>
    </lineage>
</organism>
<sequence>MEKERDFDEEIKGLEKRIDREGFEKFEEWLGTIETYPIKKNRIALSIRKRPYIIFFLVIFILSFLLPLSYIPYVATISAILIIVSILPCCPSIRLPPNLEDWLNRHPNVSNVLIWEE</sequence>
<keyword evidence="1" id="KW-0812">Transmembrane</keyword>
<gene>
    <name evidence="2" type="ORF">S01H4_13313</name>
</gene>
<keyword evidence="1" id="KW-1133">Transmembrane helix</keyword>
<dbReference type="AlphaFoldDB" id="X1A349"/>
<protein>
    <submittedName>
        <fullName evidence="2">Uncharacterized protein</fullName>
    </submittedName>
</protein>
<reference evidence="2" key="1">
    <citation type="journal article" date="2014" name="Front. Microbiol.">
        <title>High frequency of phylogenetically diverse reductive dehalogenase-homologous genes in deep subseafloor sedimentary metagenomes.</title>
        <authorList>
            <person name="Kawai M."/>
            <person name="Futagami T."/>
            <person name="Toyoda A."/>
            <person name="Takaki Y."/>
            <person name="Nishi S."/>
            <person name="Hori S."/>
            <person name="Arai W."/>
            <person name="Tsubouchi T."/>
            <person name="Morono Y."/>
            <person name="Uchiyama I."/>
            <person name="Ito T."/>
            <person name="Fujiyama A."/>
            <person name="Inagaki F."/>
            <person name="Takami H."/>
        </authorList>
    </citation>
    <scope>NUCLEOTIDE SEQUENCE</scope>
    <source>
        <strain evidence="2">Expedition CK06-06</strain>
    </source>
</reference>
<comment type="caution">
    <text evidence="2">The sequence shown here is derived from an EMBL/GenBank/DDBJ whole genome shotgun (WGS) entry which is preliminary data.</text>
</comment>
<feature type="transmembrane region" description="Helical" evidence="1">
    <location>
        <begin position="52"/>
        <end position="71"/>
    </location>
</feature>
<name>X1A349_9ZZZZ</name>
<accession>X1A349</accession>
<evidence type="ECO:0000313" key="2">
    <source>
        <dbReference type="EMBL" id="GAG54686.1"/>
    </source>
</evidence>